<keyword evidence="2" id="KW-0560">Oxidoreductase</keyword>
<feature type="domain" description="ABM" evidence="1">
    <location>
        <begin position="35"/>
        <end position="97"/>
    </location>
</feature>
<keyword evidence="2" id="KW-0503">Monooxygenase</keyword>
<keyword evidence="3" id="KW-1185">Reference proteome</keyword>
<protein>
    <submittedName>
        <fullName evidence="2">Quinol monooxygenase YgiN</fullName>
    </submittedName>
</protein>
<dbReference type="STRING" id="525640.SAMN04487971_10899"/>
<dbReference type="SUPFAM" id="SSF54909">
    <property type="entry name" value="Dimeric alpha+beta barrel"/>
    <property type="match status" value="1"/>
</dbReference>
<dbReference type="AlphaFoldDB" id="A0A1G9IQN6"/>
<gene>
    <name evidence="2" type="ORF">SAMN04487971_10899</name>
</gene>
<evidence type="ECO:0000313" key="2">
    <source>
        <dbReference type="EMBL" id="SDL27609.1"/>
    </source>
</evidence>
<dbReference type="GO" id="GO:0004497">
    <property type="term" value="F:monooxygenase activity"/>
    <property type="evidence" value="ECO:0007669"/>
    <property type="project" value="UniProtKB-KW"/>
</dbReference>
<proteinExistence type="predicted"/>
<dbReference type="RefSeq" id="WP_217629695.1">
    <property type="nucleotide sequence ID" value="NZ_FNGE01000008.1"/>
</dbReference>
<dbReference type="InterPro" id="IPR011008">
    <property type="entry name" value="Dimeric_a/b-barrel"/>
</dbReference>
<dbReference type="Pfam" id="PF03992">
    <property type="entry name" value="ABM"/>
    <property type="match status" value="1"/>
</dbReference>
<reference evidence="3" key="1">
    <citation type="submission" date="2016-10" db="EMBL/GenBank/DDBJ databases">
        <authorList>
            <person name="Varghese N."/>
            <person name="Submissions S."/>
        </authorList>
    </citation>
    <scope>NUCLEOTIDE SEQUENCE [LARGE SCALE GENOMIC DNA]</scope>
    <source>
        <strain evidence="3">CGMCC 1.7655</strain>
    </source>
</reference>
<dbReference type="EMBL" id="FNGE01000008">
    <property type="protein sequence ID" value="SDL27609.1"/>
    <property type="molecule type" value="Genomic_DNA"/>
</dbReference>
<dbReference type="Gene3D" id="3.30.70.100">
    <property type="match status" value="1"/>
</dbReference>
<name>A0A1G9IQN6_9RHOB</name>
<dbReference type="Proteomes" id="UP000199555">
    <property type="component" value="Unassembled WGS sequence"/>
</dbReference>
<organism evidence="2 3">
    <name type="scientific">Paracoccus chinensis</name>
    <dbReference type="NCBI Taxonomy" id="525640"/>
    <lineage>
        <taxon>Bacteria</taxon>
        <taxon>Pseudomonadati</taxon>
        <taxon>Pseudomonadota</taxon>
        <taxon>Alphaproteobacteria</taxon>
        <taxon>Rhodobacterales</taxon>
        <taxon>Paracoccaceae</taxon>
        <taxon>Paracoccus</taxon>
    </lineage>
</organism>
<dbReference type="InterPro" id="IPR007138">
    <property type="entry name" value="ABM_dom"/>
</dbReference>
<sequence length="121" mass="12908">MSACACGHHHAHHDCGRPDPVGAQVALSGEITCADMGQLMALLTHVEAHVAASRAEPGCLFFEIAQTDDPLVWRVEELFRDAAALEAHRARTKASSWAAATSGIPRQIREIMAENDVVPAG</sequence>
<accession>A0A1G9IQN6</accession>
<evidence type="ECO:0000313" key="3">
    <source>
        <dbReference type="Proteomes" id="UP000199555"/>
    </source>
</evidence>
<evidence type="ECO:0000259" key="1">
    <source>
        <dbReference type="Pfam" id="PF03992"/>
    </source>
</evidence>